<dbReference type="PANTHER" id="PTHR47654">
    <property type="entry name" value="ZN(II)2CYS6 TRANSCRIPTION FACTOR (EUROFUNG)-RELATED"/>
    <property type="match status" value="1"/>
</dbReference>
<dbReference type="InterPro" id="IPR053230">
    <property type="entry name" value="Trans_reg_galc"/>
</dbReference>
<name>A0A0A0HSY6_PARBD</name>
<dbReference type="GeneID" id="22588087"/>
<dbReference type="PANTHER" id="PTHR47654:SF5">
    <property type="entry name" value="TRANSCRIPTION FACTOR DOMAIN-CONTAINING PROTEIN"/>
    <property type="match status" value="1"/>
</dbReference>
<dbReference type="EMBL" id="KN275965">
    <property type="protein sequence ID" value="KGM91732.1"/>
    <property type="molecule type" value="Genomic_DNA"/>
</dbReference>
<accession>A0A0A0HSY6</accession>
<protein>
    <submittedName>
        <fullName evidence="1">Uncharacterized protein</fullName>
    </submittedName>
</protein>
<dbReference type="InParanoid" id="A0A0A0HSY6"/>
<reference evidence="1 2" key="1">
    <citation type="journal article" date="2011" name="PLoS Genet.">
        <title>Comparative genomic analysis of human fungal pathogens causing paracoccidioidomycosis.</title>
        <authorList>
            <person name="Desjardins C.A."/>
            <person name="Champion M.D."/>
            <person name="Holder J.W."/>
            <person name="Muszewska A."/>
            <person name="Goldberg J."/>
            <person name="Bailao A.M."/>
            <person name="Brigido M.M."/>
            <person name="Ferreira M.E."/>
            <person name="Garcia A.M."/>
            <person name="Grynberg M."/>
            <person name="Gujja S."/>
            <person name="Heiman D.I."/>
            <person name="Henn M.R."/>
            <person name="Kodira C.D."/>
            <person name="Leon-Narvaez H."/>
            <person name="Longo L.V."/>
            <person name="Ma L.J."/>
            <person name="Malavazi I."/>
            <person name="Matsuo A.L."/>
            <person name="Morais F.V."/>
            <person name="Pereira M."/>
            <person name="Rodriguez-Brito S."/>
            <person name="Sakthikumar S."/>
            <person name="Salem-Izacc S.M."/>
            <person name="Sykes S.M."/>
            <person name="Teixeira M.M."/>
            <person name="Vallejo M.C."/>
            <person name="Walter M.E."/>
            <person name="Yandava C."/>
            <person name="Young S."/>
            <person name="Zeng Q."/>
            <person name="Zucker J."/>
            <person name="Felipe M.S."/>
            <person name="Goldman G.H."/>
            <person name="Haas B.J."/>
            <person name="McEwen J.G."/>
            <person name="Nino-Vega G."/>
            <person name="Puccia R."/>
            <person name="San-Blas G."/>
            <person name="Soares C.M."/>
            <person name="Birren B.W."/>
            <person name="Cuomo C.A."/>
        </authorList>
    </citation>
    <scope>NUCLEOTIDE SEQUENCE [LARGE SCALE GENOMIC DNA]</scope>
    <source>
        <strain evidence="1 2">Pb18</strain>
    </source>
</reference>
<dbReference type="Proteomes" id="UP000001628">
    <property type="component" value="Unassembled WGS sequence"/>
</dbReference>
<dbReference type="VEuPathDB" id="FungiDB:PADG_12190"/>
<proteinExistence type="predicted"/>
<sequence>MADYQARFPTKEMADLFRTAPEEIWHSILQLVFAIGALYTLHTEDPRTAKGGDLTRSAFSSSAVGLKLIICVDSPSMEQLQVAAISVLYYLVSYHINRAWKLIRLVMICFGDTSALRLVNANTKEKENMD</sequence>
<dbReference type="RefSeq" id="XP_010762324.1">
    <property type="nucleotide sequence ID" value="XM_010764022.1"/>
</dbReference>
<dbReference type="AlphaFoldDB" id="A0A0A0HSY6"/>
<dbReference type="OrthoDB" id="5296287at2759"/>
<evidence type="ECO:0000313" key="2">
    <source>
        <dbReference type="Proteomes" id="UP000001628"/>
    </source>
</evidence>
<dbReference type="KEGG" id="pbn:PADG_12190"/>
<keyword evidence="2" id="KW-1185">Reference proteome</keyword>
<gene>
    <name evidence="1" type="ORF">PADG_12190</name>
</gene>
<dbReference type="HOGENOM" id="CLU_1938802_0_0_1"/>
<organism evidence="1 2">
    <name type="scientific">Paracoccidioides brasiliensis (strain Pb18)</name>
    <dbReference type="NCBI Taxonomy" id="502780"/>
    <lineage>
        <taxon>Eukaryota</taxon>
        <taxon>Fungi</taxon>
        <taxon>Dikarya</taxon>
        <taxon>Ascomycota</taxon>
        <taxon>Pezizomycotina</taxon>
        <taxon>Eurotiomycetes</taxon>
        <taxon>Eurotiomycetidae</taxon>
        <taxon>Onygenales</taxon>
        <taxon>Ajellomycetaceae</taxon>
        <taxon>Paracoccidioides</taxon>
    </lineage>
</organism>
<evidence type="ECO:0000313" key="1">
    <source>
        <dbReference type="EMBL" id="KGM91732.1"/>
    </source>
</evidence>